<evidence type="ECO:0000313" key="1">
    <source>
        <dbReference type="EMBL" id="TDD95019.1"/>
    </source>
</evidence>
<gene>
    <name evidence="1" type="ORF">E1269_31500</name>
</gene>
<reference evidence="1 2" key="1">
    <citation type="submission" date="2019-03" db="EMBL/GenBank/DDBJ databases">
        <title>Draft genome sequences of novel Actinobacteria.</title>
        <authorList>
            <person name="Sahin N."/>
            <person name="Ay H."/>
            <person name="Saygin H."/>
        </authorList>
    </citation>
    <scope>NUCLEOTIDE SEQUENCE [LARGE SCALE GENOMIC DNA]</scope>
    <source>
        <strain evidence="1 2">5K138</strain>
    </source>
</reference>
<accession>A0A4R5C8C1</accession>
<protein>
    <submittedName>
        <fullName evidence="1">Uncharacterized protein</fullName>
    </submittedName>
</protein>
<dbReference type="InParanoid" id="A0A4R5C8C1"/>
<comment type="caution">
    <text evidence="1">The sequence shown here is derived from an EMBL/GenBank/DDBJ whole genome shotgun (WGS) entry which is preliminary data.</text>
</comment>
<dbReference type="Proteomes" id="UP000294739">
    <property type="component" value="Unassembled WGS sequence"/>
</dbReference>
<dbReference type="RefSeq" id="WP_131902128.1">
    <property type="nucleotide sequence ID" value="NZ_SMKZ01000098.1"/>
</dbReference>
<dbReference type="AlphaFoldDB" id="A0A4R5C8C1"/>
<sequence>MGPRYVLLGMITEGLTGRVRRLGWTSRFRRRGSITKTYTSTDGSRQFSVSATVTVQDASKSFNLDLDAAAEAVLCPPA</sequence>
<organism evidence="1 2">
    <name type="scientific">Jiangella asiatica</name>
    <dbReference type="NCBI Taxonomy" id="2530372"/>
    <lineage>
        <taxon>Bacteria</taxon>
        <taxon>Bacillati</taxon>
        <taxon>Actinomycetota</taxon>
        <taxon>Actinomycetes</taxon>
        <taxon>Jiangellales</taxon>
        <taxon>Jiangellaceae</taxon>
        <taxon>Jiangella</taxon>
    </lineage>
</organism>
<proteinExistence type="predicted"/>
<keyword evidence="2" id="KW-1185">Reference proteome</keyword>
<evidence type="ECO:0000313" key="2">
    <source>
        <dbReference type="Proteomes" id="UP000294739"/>
    </source>
</evidence>
<dbReference type="EMBL" id="SMKZ01000098">
    <property type="protein sequence ID" value="TDD95019.1"/>
    <property type="molecule type" value="Genomic_DNA"/>
</dbReference>
<name>A0A4R5C8C1_9ACTN</name>